<accession>B8EIW4</accession>
<proteinExistence type="inferred from homology"/>
<evidence type="ECO:0000256" key="1">
    <source>
        <dbReference type="ARBA" id="ARBA00010364"/>
    </source>
</evidence>
<dbReference type="SMART" id="SM01152">
    <property type="entry name" value="DUF167"/>
    <property type="match status" value="1"/>
</dbReference>
<dbReference type="Gene3D" id="3.30.1200.10">
    <property type="entry name" value="YggU-like"/>
    <property type="match status" value="1"/>
</dbReference>
<dbReference type="eggNOG" id="COG1872">
    <property type="taxonomic scope" value="Bacteria"/>
</dbReference>
<comment type="similarity">
    <text evidence="1 2">Belongs to the UPF0235 family.</text>
</comment>
<dbReference type="PANTHER" id="PTHR13420:SF7">
    <property type="entry name" value="UPF0235 PROTEIN C15ORF40"/>
    <property type="match status" value="1"/>
</dbReference>
<evidence type="ECO:0000256" key="2">
    <source>
        <dbReference type="HAMAP-Rule" id="MF_00634"/>
    </source>
</evidence>
<gene>
    <name evidence="3" type="ordered locus">Msil_3567</name>
</gene>
<dbReference type="Proteomes" id="UP000002257">
    <property type="component" value="Chromosome"/>
</dbReference>
<dbReference type="KEGG" id="msl:Msil_3567"/>
<dbReference type="AlphaFoldDB" id="B8EIW4"/>
<dbReference type="NCBIfam" id="TIGR00251">
    <property type="entry name" value="DUF167 family protein"/>
    <property type="match status" value="1"/>
</dbReference>
<protein>
    <recommendedName>
        <fullName evidence="2">UPF0235 protein Msil_3567</fullName>
    </recommendedName>
</protein>
<dbReference type="InterPro" id="IPR036591">
    <property type="entry name" value="YggU-like_sf"/>
</dbReference>
<dbReference type="HOGENOM" id="CLU_130694_3_0_5"/>
<evidence type="ECO:0000313" key="3">
    <source>
        <dbReference type="EMBL" id="ACK52456.1"/>
    </source>
</evidence>
<dbReference type="NCBIfam" id="NF002348">
    <property type="entry name" value="PRK01310.1"/>
    <property type="match status" value="1"/>
</dbReference>
<keyword evidence="4" id="KW-1185">Reference proteome</keyword>
<dbReference type="PANTHER" id="PTHR13420">
    <property type="entry name" value="UPF0235 PROTEIN C15ORF40"/>
    <property type="match status" value="1"/>
</dbReference>
<evidence type="ECO:0000313" key="4">
    <source>
        <dbReference type="Proteomes" id="UP000002257"/>
    </source>
</evidence>
<reference evidence="3 4" key="1">
    <citation type="journal article" date="2010" name="J. Bacteriol.">
        <title>Complete genome sequence of the aerobic facultative methanotroph Methylocella silvestris BL2.</title>
        <authorList>
            <person name="Chen Y."/>
            <person name="Crombie A."/>
            <person name="Rahman M.T."/>
            <person name="Dedysh S.N."/>
            <person name="Liesack W."/>
            <person name="Stott M.B."/>
            <person name="Alam M."/>
            <person name="Theisen A.R."/>
            <person name="Murrell J.C."/>
            <person name="Dunfield P.F."/>
        </authorList>
    </citation>
    <scope>NUCLEOTIDE SEQUENCE [LARGE SCALE GENOMIC DNA]</scope>
    <source>
        <strain evidence="4">DSM 15510 / CIP 108128 / LMG 27833 / NCIMB 13906 / BL2</strain>
    </source>
</reference>
<dbReference type="GO" id="GO:0005737">
    <property type="term" value="C:cytoplasm"/>
    <property type="evidence" value="ECO:0007669"/>
    <property type="project" value="TreeGrafter"/>
</dbReference>
<dbReference type="HAMAP" id="MF_00634">
    <property type="entry name" value="UPF0235"/>
    <property type="match status" value="1"/>
</dbReference>
<sequence length="118" mass="12354">MSACANPGEATPIPWMRRGSDVVLTVRLTPKSARDEIEGASQLSDGRAVLKARVRAAPQDGEANAALIRLVAKALRLAPSAVRVEAGATARLKTLCLTGDPETLQQSLAELAARAVRA</sequence>
<organism evidence="3 4">
    <name type="scientific">Methylocella silvestris (strain DSM 15510 / CIP 108128 / LMG 27833 / NCIMB 13906 / BL2)</name>
    <dbReference type="NCBI Taxonomy" id="395965"/>
    <lineage>
        <taxon>Bacteria</taxon>
        <taxon>Pseudomonadati</taxon>
        <taxon>Pseudomonadota</taxon>
        <taxon>Alphaproteobacteria</taxon>
        <taxon>Hyphomicrobiales</taxon>
        <taxon>Beijerinckiaceae</taxon>
        <taxon>Methylocella</taxon>
    </lineage>
</organism>
<dbReference type="STRING" id="395965.Msil_3567"/>
<dbReference type="Pfam" id="PF02594">
    <property type="entry name" value="DUF167"/>
    <property type="match status" value="1"/>
</dbReference>
<dbReference type="SUPFAM" id="SSF69786">
    <property type="entry name" value="YggU-like"/>
    <property type="match status" value="1"/>
</dbReference>
<name>B8EIW4_METSB</name>
<dbReference type="EMBL" id="CP001280">
    <property type="protein sequence ID" value="ACK52456.1"/>
    <property type="molecule type" value="Genomic_DNA"/>
</dbReference>
<dbReference type="InterPro" id="IPR003746">
    <property type="entry name" value="DUF167"/>
</dbReference>